<keyword evidence="1" id="KW-0805">Transcription regulation</keyword>
<evidence type="ECO:0000313" key="6">
    <source>
        <dbReference type="Proteomes" id="UP000600865"/>
    </source>
</evidence>
<organism evidence="5 6">
    <name type="scientific">Litorimonas cladophorae</name>
    <dbReference type="NCBI Taxonomy" id="1220491"/>
    <lineage>
        <taxon>Bacteria</taxon>
        <taxon>Pseudomonadati</taxon>
        <taxon>Pseudomonadota</taxon>
        <taxon>Alphaproteobacteria</taxon>
        <taxon>Maricaulales</taxon>
        <taxon>Robiginitomaculaceae</taxon>
    </lineage>
</organism>
<keyword evidence="6" id="KW-1185">Reference proteome</keyword>
<dbReference type="InterPro" id="IPR018060">
    <property type="entry name" value="HTH_AraC"/>
</dbReference>
<evidence type="ECO:0000256" key="2">
    <source>
        <dbReference type="ARBA" id="ARBA00023125"/>
    </source>
</evidence>
<evidence type="ECO:0000259" key="4">
    <source>
        <dbReference type="PROSITE" id="PS01124"/>
    </source>
</evidence>
<accession>A0A918KNJ0</accession>
<dbReference type="Pfam" id="PF12833">
    <property type="entry name" value="HTH_18"/>
    <property type="match status" value="1"/>
</dbReference>
<reference evidence="5 6" key="1">
    <citation type="journal article" date="2014" name="Int. J. Syst. Evol. Microbiol.">
        <title>Complete genome sequence of Corynebacterium casei LMG S-19264T (=DSM 44701T), isolated from a smear-ripened cheese.</title>
        <authorList>
            <consortium name="US DOE Joint Genome Institute (JGI-PGF)"/>
            <person name="Walter F."/>
            <person name="Albersmeier A."/>
            <person name="Kalinowski J."/>
            <person name="Ruckert C."/>
        </authorList>
    </citation>
    <scope>NUCLEOTIDE SEQUENCE [LARGE SCALE GENOMIC DNA]</scope>
    <source>
        <strain evidence="5 6">KCTC 23968</strain>
    </source>
</reference>
<feature type="domain" description="HTH araC/xylS-type" evidence="4">
    <location>
        <begin position="236"/>
        <end position="333"/>
    </location>
</feature>
<dbReference type="Proteomes" id="UP000600865">
    <property type="component" value="Unassembled WGS sequence"/>
</dbReference>
<dbReference type="SMART" id="SM00342">
    <property type="entry name" value="HTH_ARAC"/>
    <property type="match status" value="1"/>
</dbReference>
<dbReference type="GO" id="GO:0005829">
    <property type="term" value="C:cytosol"/>
    <property type="evidence" value="ECO:0007669"/>
    <property type="project" value="TreeGrafter"/>
</dbReference>
<dbReference type="RefSeq" id="WP_189584804.1">
    <property type="nucleotide sequence ID" value="NZ_BMYV01000002.1"/>
</dbReference>
<dbReference type="Gene3D" id="1.10.10.60">
    <property type="entry name" value="Homeodomain-like"/>
    <property type="match status" value="1"/>
</dbReference>
<dbReference type="GO" id="GO:0003700">
    <property type="term" value="F:DNA-binding transcription factor activity"/>
    <property type="evidence" value="ECO:0007669"/>
    <property type="project" value="InterPro"/>
</dbReference>
<dbReference type="InterPro" id="IPR032687">
    <property type="entry name" value="AraC-type_N"/>
</dbReference>
<gene>
    <name evidence="5" type="ORF">GCM10011309_18800</name>
</gene>
<name>A0A918KNJ0_9PROT</name>
<keyword evidence="3" id="KW-0804">Transcription</keyword>
<dbReference type="AlphaFoldDB" id="A0A918KNJ0"/>
<dbReference type="GO" id="GO:0000976">
    <property type="term" value="F:transcription cis-regulatory region binding"/>
    <property type="evidence" value="ECO:0007669"/>
    <property type="project" value="TreeGrafter"/>
</dbReference>
<dbReference type="EMBL" id="BMYV01000002">
    <property type="protein sequence ID" value="GGX69119.1"/>
    <property type="molecule type" value="Genomic_DNA"/>
</dbReference>
<dbReference type="SUPFAM" id="SSF46689">
    <property type="entry name" value="Homeodomain-like"/>
    <property type="match status" value="1"/>
</dbReference>
<dbReference type="InterPro" id="IPR009057">
    <property type="entry name" value="Homeodomain-like_sf"/>
</dbReference>
<keyword evidence="2" id="KW-0238">DNA-binding</keyword>
<proteinExistence type="predicted"/>
<comment type="caution">
    <text evidence="5">The sequence shown here is derived from an EMBL/GenBank/DDBJ whole genome shotgun (WGS) entry which is preliminary data.</text>
</comment>
<sequence length="348" mass="39133">MKMTLSYRYLNTNLGLLAGFGFPREKSLSLLNIGEDAFKNPDARLSVEPFLELLNFASEALGDPQLALRVGHKFRVATFAETGSVYGYCKNLEAVIKMNDQYQKLAIDVGKVTFVQDGPDQNFMVFSPHYEDMERYRRITDVIMGAYFAAYHWLSWGSGEEILGVQLPYAAPENLKTHEAIYQIPIQFNAEQTSLQFSDIAMADTLMSYNPERLVRIKKRLDNMIGQGACTKSFDTSVNAAILAAIKNGHITSHVVADRMGLTWSAFRTALKRSGPVFRDRVDAVRQGLFHEYLAEGQSFSQIALGLAYNDQPAMNRAFRRWYGMTPSQWKAARHSGESCASVDTQTE</sequence>
<dbReference type="PROSITE" id="PS01124">
    <property type="entry name" value="HTH_ARAC_FAMILY_2"/>
    <property type="match status" value="1"/>
</dbReference>
<evidence type="ECO:0000313" key="5">
    <source>
        <dbReference type="EMBL" id="GGX69119.1"/>
    </source>
</evidence>
<dbReference type="PANTHER" id="PTHR47894:SF1">
    <property type="entry name" value="HTH-TYPE TRANSCRIPTIONAL REGULATOR VQSM"/>
    <property type="match status" value="1"/>
</dbReference>
<protein>
    <submittedName>
        <fullName evidence="5">Transcriptional regulator</fullName>
    </submittedName>
</protein>
<evidence type="ECO:0000256" key="1">
    <source>
        <dbReference type="ARBA" id="ARBA00023015"/>
    </source>
</evidence>
<dbReference type="Pfam" id="PF12625">
    <property type="entry name" value="Arabinose_bd"/>
    <property type="match status" value="1"/>
</dbReference>
<dbReference type="PANTHER" id="PTHR47894">
    <property type="entry name" value="HTH-TYPE TRANSCRIPTIONAL REGULATOR GADX"/>
    <property type="match status" value="1"/>
</dbReference>
<evidence type="ECO:0000256" key="3">
    <source>
        <dbReference type="ARBA" id="ARBA00023163"/>
    </source>
</evidence>